<evidence type="ECO:0000313" key="4">
    <source>
        <dbReference type="Proteomes" id="UP000001935"/>
    </source>
</evidence>
<gene>
    <name evidence="3" type="ordered locus">Adeh_0068</name>
</gene>
<organism evidence="3 4">
    <name type="scientific">Anaeromyxobacter dehalogenans (strain 2CP-C)</name>
    <dbReference type="NCBI Taxonomy" id="290397"/>
    <lineage>
        <taxon>Bacteria</taxon>
        <taxon>Pseudomonadati</taxon>
        <taxon>Myxococcota</taxon>
        <taxon>Myxococcia</taxon>
        <taxon>Myxococcales</taxon>
        <taxon>Cystobacterineae</taxon>
        <taxon>Anaeromyxobacteraceae</taxon>
        <taxon>Anaeromyxobacter</taxon>
    </lineage>
</organism>
<dbReference type="HOGENOM" id="CLU_050180_0_2_7"/>
<dbReference type="Proteomes" id="UP000001935">
    <property type="component" value="Chromosome"/>
</dbReference>
<dbReference type="STRING" id="290397.Adeh_0068"/>
<dbReference type="InterPro" id="IPR013830">
    <property type="entry name" value="SGNH_hydro"/>
</dbReference>
<protein>
    <submittedName>
        <fullName evidence="3">Lipolytic enzyme, G-D-S-L</fullName>
    </submittedName>
</protein>
<reference evidence="3 4" key="1">
    <citation type="submission" date="2006-01" db="EMBL/GenBank/DDBJ databases">
        <title>Complete sequence of Anaeromyxobacter dehalogenans 2CP-C.</title>
        <authorList>
            <consortium name="US DOE Joint Genome Institute"/>
            <person name="Copeland A."/>
            <person name="Lucas S."/>
            <person name="Lapidus A."/>
            <person name="Barry K."/>
            <person name="Detter J.C."/>
            <person name="Glavina T."/>
            <person name="Hammon N."/>
            <person name="Israni S."/>
            <person name="Pitluck S."/>
            <person name="Brettin T."/>
            <person name="Bruce D."/>
            <person name="Han C."/>
            <person name="Tapia R."/>
            <person name="Gilna P."/>
            <person name="Kiss H."/>
            <person name="Schmutz J."/>
            <person name="Larimer F."/>
            <person name="Land M."/>
            <person name="Kyrpides N."/>
            <person name="Anderson I."/>
            <person name="Sanford R.A."/>
            <person name="Ritalahti K.M."/>
            <person name="Thomas H.S."/>
            <person name="Kirby J.R."/>
            <person name="Zhulin I.B."/>
            <person name="Loeffler F.E."/>
            <person name="Richardson P."/>
        </authorList>
    </citation>
    <scope>NUCLEOTIDE SEQUENCE [LARGE SCALE GENOMIC DNA]</scope>
    <source>
        <strain evidence="3 4">2CP-C</strain>
    </source>
</reference>
<dbReference type="eggNOG" id="COG2755">
    <property type="taxonomic scope" value="Bacteria"/>
</dbReference>
<feature type="signal peptide" evidence="1">
    <location>
        <begin position="1"/>
        <end position="27"/>
    </location>
</feature>
<evidence type="ECO:0000313" key="3">
    <source>
        <dbReference type="EMBL" id="ABC79846.1"/>
    </source>
</evidence>
<dbReference type="Gene3D" id="3.40.50.1110">
    <property type="entry name" value="SGNH hydrolase"/>
    <property type="match status" value="1"/>
</dbReference>
<name>Q2IM16_ANADE</name>
<dbReference type="AlphaFoldDB" id="Q2IM16"/>
<proteinExistence type="predicted"/>
<dbReference type="Pfam" id="PF13472">
    <property type="entry name" value="Lipase_GDSL_2"/>
    <property type="match status" value="1"/>
</dbReference>
<evidence type="ECO:0000256" key="1">
    <source>
        <dbReference type="SAM" id="SignalP"/>
    </source>
</evidence>
<dbReference type="PANTHER" id="PTHR30383:SF5">
    <property type="entry name" value="SGNH HYDROLASE-TYPE ESTERASE DOMAIN-CONTAINING PROTEIN"/>
    <property type="match status" value="1"/>
</dbReference>
<dbReference type="GO" id="GO:0004622">
    <property type="term" value="F:phosphatidylcholine lysophospholipase activity"/>
    <property type="evidence" value="ECO:0007669"/>
    <property type="project" value="TreeGrafter"/>
</dbReference>
<accession>Q2IM16</accession>
<feature type="domain" description="SGNH hydrolase-type esterase" evidence="2">
    <location>
        <begin position="40"/>
        <end position="216"/>
    </location>
</feature>
<dbReference type="EMBL" id="CP000251">
    <property type="protein sequence ID" value="ABC79846.1"/>
    <property type="molecule type" value="Genomic_DNA"/>
</dbReference>
<dbReference type="RefSeq" id="WP_011419129.1">
    <property type="nucleotide sequence ID" value="NC_007760.1"/>
</dbReference>
<dbReference type="InterPro" id="IPR051532">
    <property type="entry name" value="Ester_Hydrolysis_Enzymes"/>
</dbReference>
<evidence type="ECO:0000259" key="2">
    <source>
        <dbReference type="Pfam" id="PF13472"/>
    </source>
</evidence>
<dbReference type="PANTHER" id="PTHR30383">
    <property type="entry name" value="THIOESTERASE 1/PROTEASE 1/LYSOPHOSPHOLIPASE L1"/>
    <property type="match status" value="1"/>
</dbReference>
<keyword evidence="1" id="KW-0732">Signal</keyword>
<dbReference type="SUPFAM" id="SSF52266">
    <property type="entry name" value="SGNH hydrolase"/>
    <property type="match status" value="1"/>
</dbReference>
<feature type="chain" id="PRO_5004210246" evidence="1">
    <location>
        <begin position="28"/>
        <end position="247"/>
    </location>
</feature>
<dbReference type="InterPro" id="IPR036514">
    <property type="entry name" value="SGNH_hydro_sf"/>
</dbReference>
<dbReference type="KEGG" id="ade:Adeh_0068"/>
<sequence>MTPPPPLRAGRLVRPAVALAVFLAAGAAPRAAPAPLVYVALGDSTAAGQGGGPGGGYPPRLARRLEGAGLAVKLVNLGVPGATAADLRRDQLPRALEAGPGLVTVGIGINDLVQGRPLRDFARDLEVVADFLRHTRAVVVISSLPDLGDSPSAEGAPAALLRRLDQYNAAIARVAERHGFLVADAFGETRRTVKRLGPAAVFAGDGFHPSAAGYDAWAEALWGPVERALGARLQGRRPPAPAAAGRP</sequence>